<accession>A0A067KZL6</accession>
<dbReference type="KEGG" id="jcu:105635023"/>
<evidence type="ECO:0000313" key="1">
    <source>
        <dbReference type="EMBL" id="KDP37264.1"/>
    </source>
</evidence>
<dbReference type="Proteomes" id="UP000027138">
    <property type="component" value="Unassembled WGS sequence"/>
</dbReference>
<dbReference type="AlphaFoldDB" id="A0A067KZL6"/>
<dbReference type="EMBL" id="KK914415">
    <property type="protein sequence ID" value="KDP37264.1"/>
    <property type="molecule type" value="Genomic_DNA"/>
</dbReference>
<dbReference type="InterPro" id="IPR044190">
    <property type="entry name" value="THA8-like"/>
</dbReference>
<reference evidence="1 2" key="1">
    <citation type="journal article" date="2014" name="PLoS ONE">
        <title>Global Analysis of Gene Expression Profiles in Physic Nut (Jatropha curcas L.) Seedlings Exposed to Salt Stress.</title>
        <authorList>
            <person name="Zhang L."/>
            <person name="Zhang C."/>
            <person name="Wu P."/>
            <person name="Chen Y."/>
            <person name="Li M."/>
            <person name="Jiang H."/>
            <person name="Wu G."/>
        </authorList>
    </citation>
    <scope>NUCLEOTIDE SEQUENCE [LARGE SCALE GENOMIC DNA]</scope>
    <source>
        <strain evidence="2">cv. GZQX0401</strain>
        <tissue evidence="1">Young leaves</tissue>
    </source>
</reference>
<evidence type="ECO:0000313" key="2">
    <source>
        <dbReference type="Proteomes" id="UP000027138"/>
    </source>
</evidence>
<sequence length="239" mass="26455">MASSLRPNLISPATFFAPKSIPNSHTKPSTAILIRCGPRSNRGPLVKGRILSTEAILAIQSLKRAYNKSSSSNLSLADLPNLSRLLKADLLAILRELLRQDLCSLAIHVLSTLRTEYSGLIDLNLYGDVISALSRNKVYNEIDRLIDDLEKDEGGIQWESDKGLLRVIRGVVDAGRRESTVKICEMMRRGGCGDTWPADEYVVNVLCKGLRRMGEVDLANEVEKEFGGIFKPKFENLSV</sequence>
<keyword evidence="2" id="KW-1185">Reference proteome</keyword>
<evidence type="ECO:0008006" key="3">
    <source>
        <dbReference type="Google" id="ProtNLM"/>
    </source>
</evidence>
<dbReference type="PANTHER" id="PTHR47594:SF3">
    <property type="entry name" value="PROTEIN THYLAKOID ASSEMBLY 8, CHLOROPLASTIC"/>
    <property type="match status" value="1"/>
</dbReference>
<name>A0A067KZL6_JATCU</name>
<dbReference type="Gene3D" id="1.25.40.10">
    <property type="entry name" value="Tetratricopeptide repeat domain"/>
    <property type="match status" value="1"/>
</dbReference>
<dbReference type="GO" id="GO:0009658">
    <property type="term" value="P:chloroplast organization"/>
    <property type="evidence" value="ECO:0007669"/>
    <property type="project" value="InterPro"/>
</dbReference>
<gene>
    <name evidence="1" type="ORF">JCGZ_06320</name>
</gene>
<dbReference type="PANTHER" id="PTHR47594">
    <property type="entry name" value="PPR CONTAINING PLANT-LIKE PROTEIN"/>
    <property type="match status" value="1"/>
</dbReference>
<proteinExistence type="predicted"/>
<organism evidence="1 2">
    <name type="scientific">Jatropha curcas</name>
    <name type="common">Barbados nut</name>
    <dbReference type="NCBI Taxonomy" id="180498"/>
    <lineage>
        <taxon>Eukaryota</taxon>
        <taxon>Viridiplantae</taxon>
        <taxon>Streptophyta</taxon>
        <taxon>Embryophyta</taxon>
        <taxon>Tracheophyta</taxon>
        <taxon>Spermatophyta</taxon>
        <taxon>Magnoliopsida</taxon>
        <taxon>eudicotyledons</taxon>
        <taxon>Gunneridae</taxon>
        <taxon>Pentapetalae</taxon>
        <taxon>rosids</taxon>
        <taxon>fabids</taxon>
        <taxon>Malpighiales</taxon>
        <taxon>Euphorbiaceae</taxon>
        <taxon>Crotonoideae</taxon>
        <taxon>Jatropheae</taxon>
        <taxon>Jatropha</taxon>
    </lineage>
</organism>
<dbReference type="GO" id="GO:0003723">
    <property type="term" value="F:RNA binding"/>
    <property type="evidence" value="ECO:0007669"/>
    <property type="project" value="InterPro"/>
</dbReference>
<protein>
    <recommendedName>
        <fullName evidence="3">Pentatricopeptide repeat-containing protein</fullName>
    </recommendedName>
</protein>
<dbReference type="STRING" id="180498.A0A067KZL6"/>
<dbReference type="InterPro" id="IPR011990">
    <property type="entry name" value="TPR-like_helical_dom_sf"/>
</dbReference>
<dbReference type="GO" id="GO:0000373">
    <property type="term" value="P:Group II intron splicing"/>
    <property type="evidence" value="ECO:0007669"/>
    <property type="project" value="InterPro"/>
</dbReference>
<dbReference type="OrthoDB" id="675068at2759"/>